<evidence type="ECO:0000313" key="2">
    <source>
        <dbReference type="Proteomes" id="UP000187485"/>
    </source>
</evidence>
<accession>A0A1L8CTI6</accession>
<proteinExistence type="predicted"/>
<dbReference type="Proteomes" id="UP000187485">
    <property type="component" value="Unassembled WGS sequence"/>
</dbReference>
<sequence length="277" mass="30978">MKRLFIFIIVLFITIFIFNPVKTGELKKTPLKSRQKEQSTGITLAVPLPVKEGIKNYFLPGPGYQSPAPFCPNQNILLLWTEKGGLKAITIITYNPRTRIPALLTVPTCTLLPGETLTTGEIYDRKGLSTFTKTLEKAFNTTIPHYIIIDQTVVEQFSRRLGSVNLQGETVPVISIFEDTLAGRRLNDTDLVKALIQKLLLPGEMWKVPGHLTFLVHNIKTNLTLPVFLDIFSKLPAMKLNSLTKVSLPGEERETKRIASPEVTGRILSQITQESLP</sequence>
<protein>
    <recommendedName>
        <fullName evidence="3">Cell envelope-related transcriptional attenuator domain-containing protein</fullName>
    </recommendedName>
</protein>
<dbReference type="STRING" id="870242.cpu_07330"/>
<reference evidence="2" key="1">
    <citation type="submission" date="2016-12" db="EMBL/GenBank/DDBJ databases">
        <title>Draft Genome Sequences od Carboxydothermus pertinax and islandicus, Hydrogenogenic Carboxydotrophic Bacteria.</title>
        <authorList>
            <person name="Fukuyama Y."/>
            <person name="Ohmae K."/>
            <person name="Yoneda Y."/>
            <person name="Yoshida T."/>
            <person name="Sako Y."/>
        </authorList>
    </citation>
    <scope>NUCLEOTIDE SEQUENCE [LARGE SCALE GENOMIC DNA]</scope>
    <source>
        <strain evidence="2">Ug1</strain>
    </source>
</reference>
<dbReference type="OrthoDB" id="1722092at2"/>
<keyword evidence="2" id="KW-1185">Reference proteome</keyword>
<evidence type="ECO:0000313" key="1">
    <source>
        <dbReference type="EMBL" id="GAV22223.1"/>
    </source>
</evidence>
<dbReference type="RefSeq" id="WP_075858710.1">
    <property type="nucleotide sequence ID" value="NZ_BDJK01000009.1"/>
</dbReference>
<evidence type="ECO:0008006" key="3">
    <source>
        <dbReference type="Google" id="ProtNLM"/>
    </source>
</evidence>
<name>A0A1L8CTI6_9THEO</name>
<comment type="caution">
    <text evidence="1">The sequence shown here is derived from an EMBL/GenBank/DDBJ whole genome shotgun (WGS) entry which is preliminary data.</text>
</comment>
<dbReference type="EMBL" id="BDJK01000009">
    <property type="protein sequence ID" value="GAV22223.1"/>
    <property type="molecule type" value="Genomic_DNA"/>
</dbReference>
<dbReference type="AlphaFoldDB" id="A0A1L8CTI6"/>
<organism evidence="1 2">
    <name type="scientific">Carboxydothermus pertinax</name>
    <dbReference type="NCBI Taxonomy" id="870242"/>
    <lineage>
        <taxon>Bacteria</taxon>
        <taxon>Bacillati</taxon>
        <taxon>Bacillota</taxon>
        <taxon>Clostridia</taxon>
        <taxon>Thermoanaerobacterales</taxon>
        <taxon>Thermoanaerobacteraceae</taxon>
        <taxon>Carboxydothermus</taxon>
    </lineage>
</organism>
<gene>
    <name evidence="1" type="ORF">cpu_07330</name>
</gene>